<feature type="transmembrane region" description="Helical" evidence="6">
    <location>
        <begin position="1023"/>
        <end position="1039"/>
    </location>
</feature>
<comment type="caution">
    <text evidence="10">The sequence shown here is derived from an EMBL/GenBank/DDBJ whole genome shotgun (WGS) entry which is preliminary data.</text>
</comment>
<keyword evidence="7" id="KW-0732">Signal</keyword>
<evidence type="ECO:0000313" key="11">
    <source>
        <dbReference type="Proteomes" id="UP000242188"/>
    </source>
</evidence>
<feature type="transmembrane region" description="Helical" evidence="6">
    <location>
        <begin position="274"/>
        <end position="292"/>
    </location>
</feature>
<dbReference type="SUPFAM" id="SSF63712">
    <property type="entry name" value="Nicotinic receptor ligand binding domain-like"/>
    <property type="match status" value="3"/>
</dbReference>
<dbReference type="InterPro" id="IPR006201">
    <property type="entry name" value="Neur_channel"/>
</dbReference>
<keyword evidence="3 6" id="KW-1133">Transmembrane helix</keyword>
<keyword evidence="11" id="KW-1185">Reference proteome</keyword>
<dbReference type="InterPro" id="IPR038050">
    <property type="entry name" value="Neuro_actylchol_rec"/>
</dbReference>
<gene>
    <name evidence="10" type="ORF">KP79_PYT10038</name>
</gene>
<dbReference type="Pfam" id="PF02931">
    <property type="entry name" value="Neur_chan_LBD"/>
    <property type="match status" value="3"/>
</dbReference>
<dbReference type="PANTHER" id="PTHR18945">
    <property type="entry name" value="NEUROTRANSMITTER GATED ION CHANNEL"/>
    <property type="match status" value="1"/>
</dbReference>
<feature type="transmembrane region" description="Helical" evidence="6">
    <location>
        <begin position="1175"/>
        <end position="1196"/>
    </location>
</feature>
<feature type="transmembrane region" description="Helical" evidence="6">
    <location>
        <begin position="666"/>
        <end position="690"/>
    </location>
</feature>
<proteinExistence type="predicted"/>
<feature type="domain" description="Neurotransmitter-gated ion-channel transmembrane" evidence="9">
    <location>
        <begin position="998"/>
        <end position="1129"/>
    </location>
</feature>
<evidence type="ECO:0000256" key="4">
    <source>
        <dbReference type="ARBA" id="ARBA00023136"/>
    </source>
</evidence>
<feature type="transmembrane region" description="Helical" evidence="6">
    <location>
        <begin position="298"/>
        <end position="321"/>
    </location>
</feature>
<keyword evidence="10" id="KW-0675">Receptor</keyword>
<feature type="transmembrane region" description="Helical" evidence="6">
    <location>
        <begin position="243"/>
        <end position="262"/>
    </location>
</feature>
<evidence type="ECO:0000256" key="2">
    <source>
        <dbReference type="ARBA" id="ARBA00022692"/>
    </source>
</evidence>
<dbReference type="CDD" id="cd18989">
    <property type="entry name" value="LGIC_ECD_cation"/>
    <property type="match status" value="3"/>
</dbReference>
<feature type="region of interest" description="Disordered" evidence="5">
    <location>
        <begin position="382"/>
        <end position="411"/>
    </location>
</feature>
<dbReference type="InterPro" id="IPR036719">
    <property type="entry name" value="Neuro-gated_channel_TM_sf"/>
</dbReference>
<feature type="transmembrane region" description="Helical" evidence="6">
    <location>
        <begin position="808"/>
        <end position="829"/>
    </location>
</feature>
<comment type="subcellular location">
    <subcellularLocation>
        <location evidence="1">Membrane</location>
        <topology evidence="1">Multi-pass membrane protein</topology>
    </subcellularLocation>
</comment>
<organism evidence="10 11">
    <name type="scientific">Mizuhopecten yessoensis</name>
    <name type="common">Japanese scallop</name>
    <name type="synonym">Patinopecten yessoensis</name>
    <dbReference type="NCBI Taxonomy" id="6573"/>
    <lineage>
        <taxon>Eukaryota</taxon>
        <taxon>Metazoa</taxon>
        <taxon>Spiralia</taxon>
        <taxon>Lophotrochozoa</taxon>
        <taxon>Mollusca</taxon>
        <taxon>Bivalvia</taxon>
        <taxon>Autobranchia</taxon>
        <taxon>Pteriomorphia</taxon>
        <taxon>Pectinida</taxon>
        <taxon>Pectinoidea</taxon>
        <taxon>Pectinidae</taxon>
        <taxon>Mizuhopecten</taxon>
    </lineage>
</organism>
<evidence type="ECO:0000259" key="8">
    <source>
        <dbReference type="Pfam" id="PF02931"/>
    </source>
</evidence>
<dbReference type="GO" id="GO:0004888">
    <property type="term" value="F:transmembrane signaling receptor activity"/>
    <property type="evidence" value="ECO:0007669"/>
    <property type="project" value="InterPro"/>
</dbReference>
<dbReference type="EMBL" id="NEDP02004656">
    <property type="protein sequence ID" value="OWF44874.1"/>
    <property type="molecule type" value="Genomic_DNA"/>
</dbReference>
<dbReference type="AlphaFoldDB" id="A0A210Q815"/>
<dbReference type="Gene3D" id="1.20.58.390">
    <property type="entry name" value="Neurotransmitter-gated ion-channel transmembrane domain"/>
    <property type="match status" value="3"/>
</dbReference>
<keyword evidence="4 6" id="KW-0472">Membrane</keyword>
<evidence type="ECO:0000256" key="6">
    <source>
        <dbReference type="SAM" id="Phobius"/>
    </source>
</evidence>
<dbReference type="CDD" id="cd19051">
    <property type="entry name" value="LGIC_TM_cation"/>
    <property type="match status" value="3"/>
</dbReference>
<dbReference type="InterPro" id="IPR006029">
    <property type="entry name" value="Neurotrans-gated_channel_TM"/>
</dbReference>
<accession>A0A210Q815</accession>
<evidence type="ECO:0000256" key="3">
    <source>
        <dbReference type="ARBA" id="ARBA00022989"/>
    </source>
</evidence>
<keyword evidence="2 6" id="KW-0812">Transmembrane</keyword>
<feature type="chain" id="PRO_5013007461" evidence="7">
    <location>
        <begin position="25"/>
        <end position="1204"/>
    </location>
</feature>
<evidence type="ECO:0000256" key="5">
    <source>
        <dbReference type="SAM" id="MobiDB-lite"/>
    </source>
</evidence>
<feature type="domain" description="Neurotransmitter-gated ion-channel transmembrane" evidence="9">
    <location>
        <begin position="249"/>
        <end position="353"/>
    </location>
</feature>
<feature type="transmembrane region" description="Helical" evidence="6">
    <location>
        <begin position="992"/>
        <end position="1011"/>
    </location>
</feature>
<sequence length="1204" mass="135919">MSLTVKQIYIVCALLIGVLQTSSAQPSSPSVYSRDLEEALRTKLFTTDNYQVLQRPFQRCVIQVALSLLTINDLNIKDQTLSVTGFFTFYWQDDRLSWSDDSTYDSINFLFSTETYVWRPPLIIENSVEDVSIISDKNVPMRFNNLGLVTWNPAGIYKVSCEADTRYYPMDIQTCNISVTAWAYTENEITLVFKDDPFDLTFYGTNGEWQLVSTETILPEAIARGGQSFSGLDFQIKLRRRPMFHILNTLFPVALMGILSAMVFKLPADSGEKIGFSLTILLAYTVYLTLISENIPTLYLALTLCLGSLSVLCTILVLNFYSRSDEDEPIPDWLRIFSIKVLARVVCYRNYRCCYKLNDNQIHPTMVVISAAPFDIVNEKEGNGDISKKPTEKRSVTMQLSEAPPPPGGGGPAVYSRELEEALRESLFTTNNYQVLQRPSEKVEVQVSLSLLTVNDLYWQDSRLEWSTDSTYDNIRFLFSTETYVWRPPLIIENSVEDVSIISDKNIPMRFNNRGLVTWNPAGIYKVACEADTRFYPMDIQSCNISITAWAYTQNEISLRFKDDPFDLTFYSTNGEWQLVSTETILPEAIARGGQSFSGLDFQIKLRRRPMFHILNTLFPVALMGILSAMVFKLPADSGEKIGFSLTILLAYTVYLTLISENIPTLYLALTLSLGSLSVLCTIVVLNVYFRSDVDEPIPGWLKQLTSKVLMRVACYKNNCCCVRMNDIRIHPASEISSTEQGSLVLQEVEQADITKKTVRKRNKKLDEQPLESASISPSSSTAILMVEEAGDDLDLTWKELAVILDRLFFLLFMSTILLSTATLFYLILGEWINSWMDSRLSWASNVTYSNIMFLFSTETYVWRPSLIIDNAVDEMTVMSDKNIPIRIDSSGGLTWNPAGVYTVACDSDITYYPLDIQTCTLSVSSWGYTSGEITLVYDTDHGRGIDTTSYSENGEWSLVGSNVETEGESQTRGSQTFSNVKFNIVLRRRPLFHLLNTLFPVSLMAFLSAMVFKLPPDSGEKIGFSLTVLLAYAVYLTLISDNIPSTSVSVCYLSIYLAMILSFGSISVICTILVLNFHHRSNEKEPIPRWLKMFTFAVVARVVCWKGHCCCRKRSAFSPSSPNNQGHSSSAKHLDAEINEKDVPVDDTPGQNDDDFDEVDDVTWKDIAGILDKFFFFIFMVSIGLSTIVIFSLLMNNFFEASY</sequence>
<evidence type="ECO:0000256" key="7">
    <source>
        <dbReference type="SAM" id="SignalP"/>
    </source>
</evidence>
<dbReference type="OrthoDB" id="6135924at2759"/>
<dbReference type="SUPFAM" id="SSF90112">
    <property type="entry name" value="Neurotransmitter-gated ion-channel transmembrane pore"/>
    <property type="match status" value="3"/>
</dbReference>
<feature type="transmembrane region" description="Helical" evidence="6">
    <location>
        <begin position="642"/>
        <end position="659"/>
    </location>
</feature>
<feature type="domain" description="Neurotransmitter-gated ion-channel ligand-binding" evidence="8">
    <location>
        <begin position="38"/>
        <end position="242"/>
    </location>
</feature>
<feature type="transmembrane region" description="Helical" evidence="6">
    <location>
        <begin position="614"/>
        <end position="636"/>
    </location>
</feature>
<dbReference type="InterPro" id="IPR006202">
    <property type="entry name" value="Neur_chan_lig-bd"/>
</dbReference>
<feature type="domain" description="Neurotransmitter-gated ion-channel ligand-binding" evidence="8">
    <location>
        <begin position="447"/>
        <end position="610"/>
    </location>
</feature>
<reference evidence="10 11" key="1">
    <citation type="journal article" date="2017" name="Nat. Ecol. Evol.">
        <title>Scallop genome provides insights into evolution of bilaterian karyotype and development.</title>
        <authorList>
            <person name="Wang S."/>
            <person name="Zhang J."/>
            <person name="Jiao W."/>
            <person name="Li J."/>
            <person name="Xun X."/>
            <person name="Sun Y."/>
            <person name="Guo X."/>
            <person name="Huan P."/>
            <person name="Dong B."/>
            <person name="Zhang L."/>
            <person name="Hu X."/>
            <person name="Sun X."/>
            <person name="Wang J."/>
            <person name="Zhao C."/>
            <person name="Wang Y."/>
            <person name="Wang D."/>
            <person name="Huang X."/>
            <person name="Wang R."/>
            <person name="Lv J."/>
            <person name="Li Y."/>
            <person name="Zhang Z."/>
            <person name="Liu B."/>
            <person name="Lu W."/>
            <person name="Hui Y."/>
            <person name="Liang J."/>
            <person name="Zhou Z."/>
            <person name="Hou R."/>
            <person name="Li X."/>
            <person name="Liu Y."/>
            <person name="Li H."/>
            <person name="Ning X."/>
            <person name="Lin Y."/>
            <person name="Zhao L."/>
            <person name="Xing Q."/>
            <person name="Dou J."/>
            <person name="Li Y."/>
            <person name="Mao J."/>
            <person name="Guo H."/>
            <person name="Dou H."/>
            <person name="Li T."/>
            <person name="Mu C."/>
            <person name="Jiang W."/>
            <person name="Fu Q."/>
            <person name="Fu X."/>
            <person name="Miao Y."/>
            <person name="Liu J."/>
            <person name="Yu Q."/>
            <person name="Li R."/>
            <person name="Liao H."/>
            <person name="Li X."/>
            <person name="Kong Y."/>
            <person name="Jiang Z."/>
            <person name="Chourrout D."/>
            <person name="Li R."/>
            <person name="Bao Z."/>
        </authorList>
    </citation>
    <scope>NUCLEOTIDE SEQUENCE [LARGE SCALE GENOMIC DNA]</scope>
    <source>
        <strain evidence="10 11">PY_sf001</strain>
    </source>
</reference>
<name>A0A210Q815_MIZYE</name>
<dbReference type="Pfam" id="PF02932">
    <property type="entry name" value="Neur_chan_memb"/>
    <property type="match status" value="3"/>
</dbReference>
<feature type="compositionally biased region" description="Basic and acidic residues" evidence="5">
    <location>
        <begin position="382"/>
        <end position="395"/>
    </location>
</feature>
<feature type="domain" description="Neurotransmitter-gated ion-channel transmembrane" evidence="9">
    <location>
        <begin position="617"/>
        <end position="825"/>
    </location>
</feature>
<dbReference type="GO" id="GO:0016020">
    <property type="term" value="C:membrane"/>
    <property type="evidence" value="ECO:0007669"/>
    <property type="project" value="UniProtKB-SubCell"/>
</dbReference>
<dbReference type="Proteomes" id="UP000242188">
    <property type="component" value="Unassembled WGS sequence"/>
</dbReference>
<evidence type="ECO:0000313" key="10">
    <source>
        <dbReference type="EMBL" id="OWF44874.1"/>
    </source>
</evidence>
<feature type="domain" description="Neurotransmitter-gated ion-channel ligand-binding" evidence="8">
    <location>
        <begin position="834"/>
        <end position="991"/>
    </location>
</feature>
<dbReference type="Gene3D" id="2.70.170.10">
    <property type="entry name" value="Neurotransmitter-gated ion-channel ligand-binding domain"/>
    <property type="match status" value="3"/>
</dbReference>
<evidence type="ECO:0000256" key="1">
    <source>
        <dbReference type="ARBA" id="ARBA00004141"/>
    </source>
</evidence>
<dbReference type="GO" id="GO:0005230">
    <property type="term" value="F:extracellular ligand-gated monoatomic ion channel activity"/>
    <property type="evidence" value="ECO:0007669"/>
    <property type="project" value="InterPro"/>
</dbReference>
<feature type="signal peptide" evidence="7">
    <location>
        <begin position="1"/>
        <end position="24"/>
    </location>
</feature>
<protein>
    <submittedName>
        <fullName evidence="10">Neuronal acetylcholine receptor subunit alpha-3</fullName>
    </submittedName>
</protein>
<feature type="transmembrane region" description="Helical" evidence="6">
    <location>
        <begin position="1088"/>
        <end position="1105"/>
    </location>
</feature>
<feature type="transmembrane region" description="Helical" evidence="6">
    <location>
        <begin position="1051"/>
        <end position="1076"/>
    </location>
</feature>
<dbReference type="InterPro" id="IPR036734">
    <property type="entry name" value="Neur_chan_lig-bd_sf"/>
</dbReference>
<dbReference type="PRINTS" id="PR00252">
    <property type="entry name" value="NRIONCHANNEL"/>
</dbReference>
<evidence type="ECO:0000259" key="9">
    <source>
        <dbReference type="Pfam" id="PF02932"/>
    </source>
</evidence>